<evidence type="ECO:0000256" key="7">
    <source>
        <dbReference type="ARBA" id="ARBA00023237"/>
    </source>
</evidence>
<evidence type="ECO:0000313" key="10">
    <source>
        <dbReference type="Proteomes" id="UP000197003"/>
    </source>
</evidence>
<evidence type="ECO:0000256" key="5">
    <source>
        <dbReference type="ARBA" id="ARBA00022729"/>
    </source>
</evidence>
<dbReference type="PANTHER" id="PTHR11319">
    <property type="entry name" value="G PROTEIN-COUPLED RECEPTOR-RELATED"/>
    <property type="match status" value="1"/>
</dbReference>
<keyword evidence="4" id="KW-0964">Secreted</keyword>
<keyword evidence="7" id="KW-0998">Cell outer membrane</keyword>
<dbReference type="PANTHER" id="PTHR11319:SF35">
    <property type="entry name" value="OUTER MEMBRANE PROTEIN PMPC-RELATED"/>
    <property type="match status" value="1"/>
</dbReference>
<dbReference type="GO" id="GO:0009279">
    <property type="term" value="C:cell outer membrane"/>
    <property type="evidence" value="ECO:0007669"/>
    <property type="project" value="UniProtKB-SubCell"/>
</dbReference>
<reference evidence="9 10" key="1">
    <citation type="submission" date="2017-04" db="EMBL/GenBank/DDBJ databases">
        <title>Whole genome sequence of Bdellovibrio bacteriovorus strain SSB218315.</title>
        <authorList>
            <person name="Oyedara O."/>
            <person name="Rodriguez-Perez M.A."/>
        </authorList>
    </citation>
    <scope>NUCLEOTIDE SEQUENCE [LARGE SCALE GENOMIC DNA]</scope>
    <source>
        <strain evidence="9 10">SSB218315</strain>
    </source>
</reference>
<evidence type="ECO:0000256" key="1">
    <source>
        <dbReference type="ARBA" id="ARBA00004196"/>
    </source>
</evidence>
<dbReference type="EMBL" id="CP020946">
    <property type="protein sequence ID" value="ASD64222.1"/>
    <property type="molecule type" value="Genomic_DNA"/>
</dbReference>
<dbReference type="InterPro" id="IPR003368">
    <property type="entry name" value="POMP_repeat"/>
</dbReference>
<dbReference type="Pfam" id="PF02415">
    <property type="entry name" value="Chlam_PMP"/>
    <property type="match status" value="1"/>
</dbReference>
<dbReference type="AlphaFoldDB" id="A0A1Z3N9T0"/>
<dbReference type="OrthoDB" id="3399438at2"/>
<name>A0A1Z3N9T0_BDEBC</name>
<sequence length="344" mass="36518">MKKSTLLTLMILMSNTAAMANVLHVTTGKDSVPGSLRSVVSEAQSGDTIEIDENVTLLTLSDGEIVIQKSLTLQGAKNSRPVVDAQNRSRIFMISGLNLNVNISNINFTHGNSNKATLTTYPAGGAINILSEGSRIDITNADFFENTSASHGGAIEASGPAAPHYSMLTLNHVNIHDNTSRYGGAALFHWGTSVKATDTVFEHNTAMQGDGGAIWSSTGCLDLNHVSITGNQGQIQGGLYSASFMKLVDVLVDHNLSAENTAAVEGGFILKMQDSQIQSLAKPLSLKSDGNNLIGEFTPSPTKPLSSVVFHPTDKVGNTENVSSLNVNVARQPTYGPCVWEMMK</sequence>
<gene>
    <name evidence="9" type="ORF">B9G79_11920</name>
</gene>
<dbReference type="SUPFAM" id="SSF51126">
    <property type="entry name" value="Pectin lyase-like"/>
    <property type="match status" value="1"/>
</dbReference>
<feature type="signal peptide" evidence="8">
    <location>
        <begin position="1"/>
        <end position="20"/>
    </location>
</feature>
<evidence type="ECO:0000256" key="6">
    <source>
        <dbReference type="ARBA" id="ARBA00023136"/>
    </source>
</evidence>
<comment type="subcellular location">
    <subcellularLocation>
        <location evidence="1">Cell envelope</location>
    </subcellularLocation>
    <subcellularLocation>
        <location evidence="2">Cell outer membrane</location>
    </subcellularLocation>
    <subcellularLocation>
        <location evidence="3">Secreted</location>
    </subcellularLocation>
</comment>
<accession>A0A1Z3N9T0</accession>
<evidence type="ECO:0000256" key="2">
    <source>
        <dbReference type="ARBA" id="ARBA00004442"/>
    </source>
</evidence>
<evidence type="ECO:0000256" key="8">
    <source>
        <dbReference type="SAM" id="SignalP"/>
    </source>
</evidence>
<evidence type="ECO:0000256" key="4">
    <source>
        <dbReference type="ARBA" id="ARBA00022525"/>
    </source>
</evidence>
<keyword evidence="5 8" id="KW-0732">Signal</keyword>
<organism evidence="9 10">
    <name type="scientific">Bdellovibrio bacteriovorus</name>
    <dbReference type="NCBI Taxonomy" id="959"/>
    <lineage>
        <taxon>Bacteria</taxon>
        <taxon>Pseudomonadati</taxon>
        <taxon>Bdellovibrionota</taxon>
        <taxon>Bdellovibrionia</taxon>
        <taxon>Bdellovibrionales</taxon>
        <taxon>Pseudobdellovibrionaceae</taxon>
        <taxon>Bdellovibrio</taxon>
    </lineage>
</organism>
<evidence type="ECO:0000256" key="3">
    <source>
        <dbReference type="ARBA" id="ARBA00004613"/>
    </source>
</evidence>
<proteinExistence type="predicted"/>
<dbReference type="RefSeq" id="WP_088565701.1">
    <property type="nucleotide sequence ID" value="NZ_CP020946.1"/>
</dbReference>
<feature type="chain" id="PRO_5012531904" description="Right handed beta helix domain-containing protein" evidence="8">
    <location>
        <begin position="21"/>
        <end position="344"/>
    </location>
</feature>
<dbReference type="GO" id="GO:0005576">
    <property type="term" value="C:extracellular region"/>
    <property type="evidence" value="ECO:0007669"/>
    <property type="project" value="UniProtKB-SubCell"/>
</dbReference>
<evidence type="ECO:0000313" key="9">
    <source>
        <dbReference type="EMBL" id="ASD64222.1"/>
    </source>
</evidence>
<protein>
    <recommendedName>
        <fullName evidence="11">Right handed beta helix domain-containing protein</fullName>
    </recommendedName>
</protein>
<dbReference type="Proteomes" id="UP000197003">
    <property type="component" value="Chromosome"/>
</dbReference>
<keyword evidence="6" id="KW-0472">Membrane</keyword>
<dbReference type="InterPro" id="IPR011050">
    <property type="entry name" value="Pectin_lyase_fold/virulence"/>
</dbReference>
<evidence type="ECO:0008006" key="11">
    <source>
        <dbReference type="Google" id="ProtNLM"/>
    </source>
</evidence>